<dbReference type="GeneID" id="40100828"/>
<dbReference type="EMBL" id="LT960551">
    <property type="protein sequence ID" value="SOK58687.1"/>
    <property type="molecule type" value="Genomic_DNA"/>
</dbReference>
<organism evidence="1 3">
    <name type="scientific">Yersinia phage fHe-Yen9-04</name>
    <dbReference type="NCBI Taxonomy" id="2052742"/>
    <lineage>
        <taxon>Viruses</taxon>
        <taxon>Duplodnaviria</taxon>
        <taxon>Heunggongvirae</taxon>
        <taxon>Uroviricota</taxon>
        <taxon>Caudoviricetes</taxon>
        <taxon>Eneladusvirus</taxon>
        <taxon>Eneladusvirus Yen904</taxon>
    </lineage>
</organism>
<reference evidence="1" key="2">
    <citation type="submission" date="2017-10" db="EMBL/GenBank/DDBJ databases">
        <authorList>
            <person name="Banno H."/>
            <person name="Chua N.-H."/>
        </authorList>
    </citation>
    <scope>NUCLEOTIDE SEQUENCE [LARGE SCALE GENOMIC DNA]</scope>
</reference>
<reference evidence="3" key="1">
    <citation type="submission" date="2017-10" db="EMBL/GenBank/DDBJ databases">
        <authorList>
            <person name="Skurnik M."/>
        </authorList>
    </citation>
    <scope>NUCLEOTIDE SEQUENCE [LARGE SCALE GENOMIC DNA]</scope>
</reference>
<accession>A0A2C9CXW9</accession>
<dbReference type="RefSeq" id="YP_009624020.1">
    <property type="nucleotide sequence ID" value="NC_042116.1"/>
</dbReference>
<gene>
    <name evidence="1" type="primary">g410</name>
</gene>
<proteinExistence type="predicted"/>
<evidence type="ECO:0000313" key="3">
    <source>
        <dbReference type="Proteomes" id="UP000240931"/>
    </source>
</evidence>
<reference evidence="2 4" key="3">
    <citation type="submission" date="2019-06" db="EMBL/GenBank/DDBJ databases">
        <authorList>
            <person name="Bower L."/>
            <person name="Leinonen R."/>
        </authorList>
    </citation>
    <scope>NUCLEOTIDE SEQUENCE [LARGE SCALE GENOMIC DNA]</scope>
</reference>
<protein>
    <submittedName>
        <fullName evidence="1">Uncharacterized protein</fullName>
    </submittedName>
</protein>
<dbReference type="KEGG" id="vg:40100828"/>
<dbReference type="Proteomes" id="UP000240931">
    <property type="component" value="Segment"/>
</dbReference>
<dbReference type="Proteomes" id="UP000317227">
    <property type="component" value="Segment"/>
</dbReference>
<keyword evidence="3" id="KW-1185">Reference proteome</keyword>
<evidence type="ECO:0000313" key="2">
    <source>
        <dbReference type="EMBL" id="VUE36456.1"/>
    </source>
</evidence>
<sequence>MENTIIVDIFKGATQETVFVCNIKNQYFSPEQTYNIHEHEYIKRYDSHLYRKIGEKNCRESLNETMVGYFVSLANILTQTYNLGKLDSVIFNSSGYGDCTGNTFILSTNEFSQKEEDKMIIDDKDLLFNMYKETFPDHELNL</sequence>
<evidence type="ECO:0000313" key="1">
    <source>
        <dbReference type="EMBL" id="SOK58687.1"/>
    </source>
</evidence>
<name>A0A2C9CXW9_9CAUD</name>
<dbReference type="OrthoDB" id="33281at10239"/>
<evidence type="ECO:0000313" key="4">
    <source>
        <dbReference type="Proteomes" id="UP000317227"/>
    </source>
</evidence>
<dbReference type="EMBL" id="LR596615">
    <property type="protein sequence ID" value="VUE36456.1"/>
    <property type="molecule type" value="Genomic_DNA"/>
</dbReference>